<gene>
    <name evidence="5" type="primary">tatD</name>
    <name evidence="5" type="ORF">L21SP4_01501</name>
</gene>
<evidence type="ECO:0000313" key="6">
    <source>
        <dbReference type="Proteomes" id="UP000035268"/>
    </source>
</evidence>
<comment type="similarity">
    <text evidence="1">Belongs to the metallo-dependent hydrolases superfamily. TatD-type hydrolase family.</text>
</comment>
<dbReference type="OrthoDB" id="9810005at2"/>
<evidence type="ECO:0000256" key="3">
    <source>
        <dbReference type="ARBA" id="ARBA00022801"/>
    </source>
</evidence>
<dbReference type="InterPro" id="IPR032466">
    <property type="entry name" value="Metal_Hydrolase"/>
</dbReference>
<feature type="binding site" evidence="4">
    <location>
        <position position="7"/>
    </location>
    <ligand>
        <name>a divalent metal cation</name>
        <dbReference type="ChEBI" id="CHEBI:60240"/>
        <label>1</label>
    </ligand>
</feature>
<dbReference type="InterPro" id="IPR018228">
    <property type="entry name" value="DNase_TatD-rel_CS"/>
</dbReference>
<dbReference type="SUPFAM" id="SSF51556">
    <property type="entry name" value="Metallo-dependent hydrolases"/>
    <property type="match status" value="1"/>
</dbReference>
<feature type="binding site" evidence="4">
    <location>
        <position position="9"/>
    </location>
    <ligand>
        <name>a divalent metal cation</name>
        <dbReference type="ChEBI" id="CHEBI:60240"/>
        <label>1</label>
    </ligand>
</feature>
<dbReference type="Pfam" id="PF01026">
    <property type="entry name" value="TatD_DNase"/>
    <property type="match status" value="1"/>
</dbReference>
<evidence type="ECO:0000313" key="5">
    <source>
        <dbReference type="EMBL" id="AKJ64746.1"/>
    </source>
</evidence>
<accession>A0A0G3EE61</accession>
<dbReference type="CDD" id="cd01310">
    <property type="entry name" value="TatD_DNAse"/>
    <property type="match status" value="1"/>
</dbReference>
<dbReference type="GO" id="GO:0016788">
    <property type="term" value="F:hydrolase activity, acting on ester bonds"/>
    <property type="evidence" value="ECO:0007669"/>
    <property type="project" value="InterPro"/>
</dbReference>
<keyword evidence="6" id="KW-1185">Reference proteome</keyword>
<dbReference type="RefSeq" id="WP_160300741.1">
    <property type="nucleotide sequence ID" value="NZ_CP010904.1"/>
</dbReference>
<dbReference type="Proteomes" id="UP000035268">
    <property type="component" value="Chromosome"/>
</dbReference>
<reference evidence="6" key="1">
    <citation type="submission" date="2015-02" db="EMBL/GenBank/DDBJ databases">
        <title>Description and complete genome sequence of the first cultured representative of the subdivision 5 of the Verrucomicrobia phylum.</title>
        <authorList>
            <person name="Spring S."/>
            <person name="Bunk B."/>
            <person name="Sproer C."/>
            <person name="Klenk H.-P."/>
        </authorList>
    </citation>
    <scope>NUCLEOTIDE SEQUENCE [LARGE SCALE GENOMIC DNA]</scope>
    <source>
        <strain evidence="6">L21-Fru-AB</strain>
    </source>
</reference>
<feature type="binding site" evidence="4">
    <location>
        <position position="203"/>
    </location>
    <ligand>
        <name>a divalent metal cation</name>
        <dbReference type="ChEBI" id="CHEBI:60240"/>
        <label>1</label>
    </ligand>
</feature>
<evidence type="ECO:0000256" key="4">
    <source>
        <dbReference type="PIRSR" id="PIRSR005902-1"/>
    </source>
</evidence>
<dbReference type="AlphaFoldDB" id="A0A0G3EE61"/>
<evidence type="ECO:0000256" key="1">
    <source>
        <dbReference type="ARBA" id="ARBA00009275"/>
    </source>
</evidence>
<dbReference type="PANTHER" id="PTHR46124:SF3">
    <property type="entry name" value="HYDROLASE"/>
    <property type="match status" value="1"/>
</dbReference>
<dbReference type="PANTHER" id="PTHR46124">
    <property type="entry name" value="D-AMINOACYL-TRNA DEACYLASE"/>
    <property type="match status" value="1"/>
</dbReference>
<keyword evidence="2 4" id="KW-0479">Metal-binding</keyword>
<dbReference type="PIRSF" id="PIRSF005902">
    <property type="entry name" value="DNase_TatD"/>
    <property type="match status" value="1"/>
</dbReference>
<feature type="binding site" evidence="4">
    <location>
        <position position="153"/>
    </location>
    <ligand>
        <name>a divalent metal cation</name>
        <dbReference type="ChEBI" id="CHEBI:60240"/>
        <label>2</label>
    </ligand>
</feature>
<dbReference type="InterPro" id="IPR001130">
    <property type="entry name" value="TatD-like"/>
</dbReference>
<reference evidence="5 6" key="2">
    <citation type="journal article" date="2016" name="ISME J.">
        <title>Characterization of the first cultured representative of Verrucomicrobia subdivision 5 indicates the proposal of a novel phylum.</title>
        <authorList>
            <person name="Spring S."/>
            <person name="Bunk B."/>
            <person name="Sproer C."/>
            <person name="Schumann P."/>
            <person name="Rohde M."/>
            <person name="Tindall B.J."/>
            <person name="Klenk H.P."/>
        </authorList>
    </citation>
    <scope>NUCLEOTIDE SEQUENCE [LARGE SCALE GENOMIC DNA]</scope>
    <source>
        <strain evidence="5 6">L21-Fru-AB</strain>
    </source>
</reference>
<sequence>MKLFDAHTHLQDDRLYPEREAVLRAAAEAGVAGIAVKGRTERDWERVAALADQYPCVHPSFGLHPMHGGGRTGNWRATLIRFLLRYPAAGIGETGLDFTKEVPDHADQESVFRDHLSVAAELGRPVTIHCRGAWDRLTAVLREVSVPGGMMIHCCAAPPTALEALLEMGAFISFSGTVTRPDDHRASQIVARVPLDRLLIETDAPDHVPCSPSAEKQLKPNEPARLPDVLASVASLHGSAREKIASASSGNARRFFGFES</sequence>
<proteinExistence type="inferred from homology"/>
<feature type="binding site" evidence="4">
    <location>
        <position position="93"/>
    </location>
    <ligand>
        <name>a divalent metal cation</name>
        <dbReference type="ChEBI" id="CHEBI:60240"/>
        <label>1</label>
    </ligand>
</feature>
<name>A0A0G3EE61_9BACT</name>
<feature type="binding site" evidence="4">
    <location>
        <position position="129"/>
    </location>
    <ligand>
        <name>a divalent metal cation</name>
        <dbReference type="ChEBI" id="CHEBI:60240"/>
        <label>2</label>
    </ligand>
</feature>
<dbReference type="KEGG" id="vbl:L21SP4_01501"/>
<keyword evidence="3 5" id="KW-0378">Hydrolase</keyword>
<dbReference type="STRING" id="1307763.L21SP4_01501"/>
<dbReference type="GO" id="GO:0005829">
    <property type="term" value="C:cytosol"/>
    <property type="evidence" value="ECO:0007669"/>
    <property type="project" value="TreeGrafter"/>
</dbReference>
<dbReference type="FunFam" id="3.20.20.140:FF:000005">
    <property type="entry name" value="TatD family hydrolase"/>
    <property type="match status" value="1"/>
</dbReference>
<dbReference type="EC" id="3.1.21.-" evidence="5"/>
<dbReference type="PATRIC" id="fig|1609981.3.peg.1558"/>
<dbReference type="EMBL" id="CP010904">
    <property type="protein sequence ID" value="AKJ64746.1"/>
    <property type="molecule type" value="Genomic_DNA"/>
</dbReference>
<organism evidence="5 6">
    <name type="scientific">Kiritimatiella glycovorans</name>
    <dbReference type="NCBI Taxonomy" id="1307763"/>
    <lineage>
        <taxon>Bacteria</taxon>
        <taxon>Pseudomonadati</taxon>
        <taxon>Kiritimatiellota</taxon>
        <taxon>Kiritimatiellia</taxon>
        <taxon>Kiritimatiellales</taxon>
        <taxon>Kiritimatiellaceae</taxon>
        <taxon>Kiritimatiella</taxon>
    </lineage>
</organism>
<protein>
    <submittedName>
        <fullName evidence="5">Deoxyribonuclease TatD</fullName>
        <ecNumber evidence="5">3.1.21.-</ecNumber>
    </submittedName>
</protein>
<dbReference type="Gene3D" id="3.20.20.140">
    <property type="entry name" value="Metal-dependent hydrolases"/>
    <property type="match status" value="1"/>
</dbReference>
<evidence type="ECO:0000256" key="2">
    <source>
        <dbReference type="ARBA" id="ARBA00022723"/>
    </source>
</evidence>
<dbReference type="GO" id="GO:0046872">
    <property type="term" value="F:metal ion binding"/>
    <property type="evidence" value="ECO:0007669"/>
    <property type="project" value="UniProtKB-KW"/>
</dbReference>
<dbReference type="PROSITE" id="PS01090">
    <property type="entry name" value="TATD_2"/>
    <property type="match status" value="1"/>
</dbReference>